<dbReference type="KEGG" id="cvr:CHLNCDRAFT_29488"/>
<dbReference type="InterPro" id="IPR007203">
    <property type="entry name" value="ORMDL"/>
</dbReference>
<accession>E1Z4F5</accession>
<evidence type="ECO:0000256" key="2">
    <source>
        <dbReference type="ARBA" id="ARBA00022692"/>
    </source>
</evidence>
<evidence type="ECO:0000313" key="7">
    <source>
        <dbReference type="Proteomes" id="UP000008141"/>
    </source>
</evidence>
<evidence type="ECO:0000256" key="5">
    <source>
        <dbReference type="SAM" id="Phobius"/>
    </source>
</evidence>
<proteinExistence type="predicted"/>
<dbReference type="Proteomes" id="UP000008141">
    <property type="component" value="Unassembled WGS sequence"/>
</dbReference>
<keyword evidence="2 5" id="KW-0812">Transmembrane</keyword>
<evidence type="ECO:0000256" key="1">
    <source>
        <dbReference type="ARBA" id="ARBA00004141"/>
    </source>
</evidence>
<dbReference type="EMBL" id="GL433836">
    <property type="protein sequence ID" value="EFN59049.1"/>
    <property type="molecule type" value="Genomic_DNA"/>
</dbReference>
<keyword evidence="4 5" id="KW-0472">Membrane</keyword>
<dbReference type="GeneID" id="17358564"/>
<keyword evidence="3 5" id="KW-1133">Transmembrane helix</keyword>
<protein>
    <recommendedName>
        <fullName evidence="8">ORM1-like protein 3</fullName>
    </recommendedName>
</protein>
<feature type="transmembrane region" description="Helical" evidence="5">
    <location>
        <begin position="111"/>
        <end position="127"/>
    </location>
</feature>
<dbReference type="FunCoup" id="E1Z4F5">
    <property type="interactions" value="1655"/>
</dbReference>
<reference evidence="6 7" key="1">
    <citation type="journal article" date="2010" name="Plant Cell">
        <title>The Chlorella variabilis NC64A genome reveals adaptation to photosymbiosis, coevolution with viruses, and cryptic sex.</title>
        <authorList>
            <person name="Blanc G."/>
            <person name="Duncan G."/>
            <person name="Agarkova I."/>
            <person name="Borodovsky M."/>
            <person name="Gurnon J."/>
            <person name="Kuo A."/>
            <person name="Lindquist E."/>
            <person name="Lucas S."/>
            <person name="Pangilinan J."/>
            <person name="Polle J."/>
            <person name="Salamov A."/>
            <person name="Terry A."/>
            <person name="Yamada T."/>
            <person name="Dunigan D.D."/>
            <person name="Grigoriev I.V."/>
            <person name="Claverie J.M."/>
            <person name="Van Etten J.L."/>
        </authorList>
    </citation>
    <scope>NUCLEOTIDE SEQUENCE [LARGE SCALE GENOMIC DNA]</scope>
    <source>
        <strain evidence="6 7">NC64A</strain>
    </source>
</reference>
<dbReference type="InParanoid" id="E1Z4F5"/>
<sequence length="163" mass="18402">MTTTTAPVVTSPRTGVRLRSVPTNKNTEWLNQKAAWCFYIILIVLCWLVLASWTDPGMAWTYVHLGHGAITYFLLHWNKGSPIQDDQGIYDNLTFWEQIDDGVQGTATRKFFTVVPVVLFLLASHGADFRRQPLGLNLLVVVVLTIAKMSGMHKVRIFGINRD</sequence>
<evidence type="ECO:0000313" key="6">
    <source>
        <dbReference type="EMBL" id="EFN59049.1"/>
    </source>
</evidence>
<dbReference type="Pfam" id="PF04061">
    <property type="entry name" value="ORMDL"/>
    <property type="match status" value="1"/>
</dbReference>
<dbReference type="STRING" id="554065.E1Z4F5"/>
<dbReference type="OMA" id="STHYTHF"/>
<dbReference type="RefSeq" id="XP_005851151.1">
    <property type="nucleotide sequence ID" value="XM_005851089.1"/>
</dbReference>
<dbReference type="PIRSF" id="PIRSF018147">
    <property type="entry name" value="ORMDL"/>
    <property type="match status" value="1"/>
</dbReference>
<keyword evidence="7" id="KW-1185">Reference proteome</keyword>
<comment type="subcellular location">
    <subcellularLocation>
        <location evidence="1">Membrane</location>
        <topology evidence="1">Multi-pass membrane protein</topology>
    </subcellularLocation>
</comment>
<dbReference type="GO" id="GO:0005789">
    <property type="term" value="C:endoplasmic reticulum membrane"/>
    <property type="evidence" value="ECO:0007669"/>
    <property type="project" value="InterPro"/>
</dbReference>
<organism evidence="7">
    <name type="scientific">Chlorella variabilis</name>
    <name type="common">Green alga</name>
    <dbReference type="NCBI Taxonomy" id="554065"/>
    <lineage>
        <taxon>Eukaryota</taxon>
        <taxon>Viridiplantae</taxon>
        <taxon>Chlorophyta</taxon>
        <taxon>core chlorophytes</taxon>
        <taxon>Trebouxiophyceae</taxon>
        <taxon>Chlorellales</taxon>
        <taxon>Chlorellaceae</taxon>
        <taxon>Chlorella clade</taxon>
        <taxon>Chlorella</taxon>
    </lineage>
</organism>
<name>E1Z4F5_CHLVA</name>
<evidence type="ECO:0000256" key="3">
    <source>
        <dbReference type="ARBA" id="ARBA00022989"/>
    </source>
</evidence>
<evidence type="ECO:0000256" key="4">
    <source>
        <dbReference type="ARBA" id="ARBA00023136"/>
    </source>
</evidence>
<dbReference type="OrthoDB" id="1932233at2759"/>
<dbReference type="AlphaFoldDB" id="E1Z4F5"/>
<dbReference type="PANTHER" id="PTHR12665">
    <property type="entry name" value="ORMDL PROTEINS"/>
    <property type="match status" value="1"/>
</dbReference>
<gene>
    <name evidence="6" type="ORF">CHLNCDRAFT_29488</name>
</gene>
<evidence type="ECO:0008006" key="8">
    <source>
        <dbReference type="Google" id="ProtNLM"/>
    </source>
</evidence>
<dbReference type="eggNOG" id="KOG3319">
    <property type="taxonomic scope" value="Eukaryota"/>
</dbReference>
<feature type="transmembrane region" description="Helical" evidence="5">
    <location>
        <begin position="34"/>
        <end position="53"/>
    </location>
</feature>
<feature type="transmembrane region" description="Helical" evidence="5">
    <location>
        <begin position="133"/>
        <end position="151"/>
    </location>
</feature>